<protein>
    <submittedName>
        <fullName evidence="3">Uncharacterized protein</fullName>
    </submittedName>
</protein>
<comment type="caution">
    <text evidence="3">The sequence shown here is derived from an EMBL/GenBank/DDBJ whole genome shotgun (WGS) entry which is preliminary data.</text>
</comment>
<evidence type="ECO:0000313" key="3">
    <source>
        <dbReference type="EMBL" id="KAL2066758.1"/>
    </source>
</evidence>
<feature type="region of interest" description="Disordered" evidence="1">
    <location>
        <begin position="1"/>
        <end position="28"/>
    </location>
</feature>
<keyword evidence="2" id="KW-0812">Transmembrane</keyword>
<evidence type="ECO:0000256" key="2">
    <source>
        <dbReference type="SAM" id="Phobius"/>
    </source>
</evidence>
<evidence type="ECO:0000256" key="1">
    <source>
        <dbReference type="SAM" id="MobiDB-lite"/>
    </source>
</evidence>
<evidence type="ECO:0000313" key="4">
    <source>
        <dbReference type="Proteomes" id="UP001595075"/>
    </source>
</evidence>
<accession>A0ABR4CC89</accession>
<reference evidence="3 4" key="1">
    <citation type="journal article" date="2024" name="Commun. Biol.">
        <title>Comparative genomic analysis of thermophilic fungi reveals convergent evolutionary adaptations and gene losses.</title>
        <authorList>
            <person name="Steindorff A.S."/>
            <person name="Aguilar-Pontes M.V."/>
            <person name="Robinson A.J."/>
            <person name="Andreopoulos B."/>
            <person name="LaButti K."/>
            <person name="Kuo A."/>
            <person name="Mondo S."/>
            <person name="Riley R."/>
            <person name="Otillar R."/>
            <person name="Haridas S."/>
            <person name="Lipzen A."/>
            <person name="Grimwood J."/>
            <person name="Schmutz J."/>
            <person name="Clum A."/>
            <person name="Reid I.D."/>
            <person name="Moisan M.C."/>
            <person name="Butler G."/>
            <person name="Nguyen T.T.M."/>
            <person name="Dewar K."/>
            <person name="Conant G."/>
            <person name="Drula E."/>
            <person name="Henrissat B."/>
            <person name="Hansel C."/>
            <person name="Singer S."/>
            <person name="Hutchinson M.I."/>
            <person name="de Vries R.P."/>
            <person name="Natvig D.O."/>
            <person name="Powell A.J."/>
            <person name="Tsang A."/>
            <person name="Grigoriev I.V."/>
        </authorList>
    </citation>
    <scope>NUCLEOTIDE SEQUENCE [LARGE SCALE GENOMIC DNA]</scope>
    <source>
        <strain evidence="3 4">CBS 494.80</strain>
    </source>
</reference>
<keyword evidence="2" id="KW-1133">Transmembrane helix</keyword>
<feature type="transmembrane region" description="Helical" evidence="2">
    <location>
        <begin position="57"/>
        <end position="82"/>
    </location>
</feature>
<gene>
    <name evidence="3" type="ORF">VTL71DRAFT_2830</name>
</gene>
<proteinExistence type="predicted"/>
<name>A0ABR4CC89_9HELO</name>
<feature type="compositionally biased region" description="Low complexity" evidence="1">
    <location>
        <begin position="17"/>
        <end position="28"/>
    </location>
</feature>
<dbReference type="Proteomes" id="UP001595075">
    <property type="component" value="Unassembled WGS sequence"/>
</dbReference>
<organism evidence="3 4">
    <name type="scientific">Oculimacula yallundae</name>
    <dbReference type="NCBI Taxonomy" id="86028"/>
    <lineage>
        <taxon>Eukaryota</taxon>
        <taxon>Fungi</taxon>
        <taxon>Dikarya</taxon>
        <taxon>Ascomycota</taxon>
        <taxon>Pezizomycotina</taxon>
        <taxon>Leotiomycetes</taxon>
        <taxon>Helotiales</taxon>
        <taxon>Ploettnerulaceae</taxon>
        <taxon>Oculimacula</taxon>
    </lineage>
</organism>
<dbReference type="EMBL" id="JAZHXI010000011">
    <property type="protein sequence ID" value="KAL2066758.1"/>
    <property type="molecule type" value="Genomic_DNA"/>
</dbReference>
<keyword evidence="4" id="KW-1185">Reference proteome</keyword>
<keyword evidence="2" id="KW-0472">Membrane</keyword>
<sequence>MTKLPHPSNSSRRPSALSRHSSLSFHYSPSSCDITPLLPATYSSEQEARRVYRRGKLIGVLLALGFAFAVGVVLGAVDYFVWSRDVDGGI</sequence>